<organism evidence="1 2">
    <name type="scientific">Faecalibacillus intestinalis</name>
    <dbReference type="NCBI Taxonomy" id="1982626"/>
    <lineage>
        <taxon>Bacteria</taxon>
        <taxon>Bacillati</taxon>
        <taxon>Bacillota</taxon>
        <taxon>Erysipelotrichia</taxon>
        <taxon>Erysipelotrichales</taxon>
        <taxon>Coprobacillaceae</taxon>
        <taxon>Faecalibacillus</taxon>
    </lineage>
</organism>
<dbReference type="GeneID" id="70579584"/>
<accession>A0A7I8DXZ3</accession>
<gene>
    <name evidence="1" type="ORF">Fi14EGH31_11500</name>
</gene>
<dbReference type="KEGG" id="fit:Fi14EGH31_11500"/>
<dbReference type="Proteomes" id="UP000593842">
    <property type="component" value="Chromosome"/>
</dbReference>
<name>A0A7I8DXZ3_9FIRM</name>
<evidence type="ECO:0000313" key="2">
    <source>
        <dbReference type="Proteomes" id="UP000593842"/>
    </source>
</evidence>
<dbReference type="EMBL" id="AP024085">
    <property type="protein sequence ID" value="BCL57438.1"/>
    <property type="molecule type" value="Genomic_DNA"/>
</dbReference>
<proteinExistence type="predicted"/>
<protein>
    <submittedName>
        <fullName evidence="1">Uncharacterized protein</fullName>
    </submittedName>
</protein>
<sequence>MDIKEQMKEIMDASVTCDKCNHEFVIKEESIMKEKMEVKGLKFDLIYFYCPSCKKIYRASIQDRKYYLLVEELDKARKQVRDNFGTFDTTKANKLNKKLKKKSNALKNHVLEMNDKFSGEFAFFVDNKGNRTIEYIENDDIN</sequence>
<reference evidence="2" key="1">
    <citation type="submission" date="2020-09" db="EMBL/GenBank/DDBJ databases">
        <title>Complete genome sequencing of Faecalibacillus intestinalis strain 14EGH31.</title>
        <authorList>
            <person name="Sakamoto M."/>
            <person name="Murakami T."/>
            <person name="Mori H."/>
        </authorList>
    </citation>
    <scope>NUCLEOTIDE SEQUENCE [LARGE SCALE GENOMIC DNA]</scope>
    <source>
        <strain evidence="2">14EGH31</strain>
    </source>
</reference>
<dbReference type="AlphaFoldDB" id="A0A7I8DXZ3"/>
<dbReference type="RefSeq" id="WP_117813434.1">
    <property type="nucleotide sequence ID" value="NZ_AP024085.1"/>
</dbReference>
<evidence type="ECO:0000313" key="1">
    <source>
        <dbReference type="EMBL" id="BCL57438.1"/>
    </source>
</evidence>